<name>A0A8G2BJ06_9PROT</name>
<gene>
    <name evidence="1" type="ORF">SAMN05660686_01857</name>
</gene>
<proteinExistence type="predicted"/>
<evidence type="ECO:0000313" key="2">
    <source>
        <dbReference type="Proteomes" id="UP000198615"/>
    </source>
</evidence>
<sequence>MDDDALRRQYDGLIERAGLRIPQDREQTMFNAFKQVQAWTDVVRSRKSAALEPANVFAYETVSRLAEGGKGGAP</sequence>
<evidence type="ECO:0000313" key="1">
    <source>
        <dbReference type="EMBL" id="SDF63387.1"/>
    </source>
</evidence>
<dbReference type="Proteomes" id="UP000198615">
    <property type="component" value="Unassembled WGS sequence"/>
</dbReference>
<dbReference type="EMBL" id="FNBW01000005">
    <property type="protein sequence ID" value="SDF63387.1"/>
    <property type="molecule type" value="Genomic_DNA"/>
</dbReference>
<comment type="caution">
    <text evidence="1">The sequence shown here is derived from an EMBL/GenBank/DDBJ whole genome shotgun (WGS) entry which is preliminary data.</text>
</comment>
<dbReference type="AlphaFoldDB" id="A0A8G2BJ06"/>
<reference evidence="1 2" key="1">
    <citation type="submission" date="2016-10" db="EMBL/GenBank/DDBJ databases">
        <authorList>
            <person name="Varghese N."/>
            <person name="Submissions S."/>
        </authorList>
    </citation>
    <scope>NUCLEOTIDE SEQUENCE [LARGE SCALE GENOMIC DNA]</scope>
    <source>
        <strain evidence="1 2">DSM 18839</strain>
    </source>
</reference>
<accession>A0A8G2BJ06</accession>
<dbReference type="RefSeq" id="WP_028792784.1">
    <property type="nucleotide sequence ID" value="NZ_FNBW01000005.1"/>
</dbReference>
<protein>
    <submittedName>
        <fullName evidence="1">Uncharacterized protein</fullName>
    </submittedName>
</protein>
<organism evidence="1 2">
    <name type="scientific">Thalassobaculum litoreum DSM 18839</name>
    <dbReference type="NCBI Taxonomy" id="1123362"/>
    <lineage>
        <taxon>Bacteria</taxon>
        <taxon>Pseudomonadati</taxon>
        <taxon>Pseudomonadota</taxon>
        <taxon>Alphaproteobacteria</taxon>
        <taxon>Rhodospirillales</taxon>
        <taxon>Thalassobaculaceae</taxon>
        <taxon>Thalassobaculum</taxon>
    </lineage>
</organism>
<keyword evidence="2" id="KW-1185">Reference proteome</keyword>